<gene>
    <name evidence="3" type="ORF">PROFUN_02403</name>
</gene>
<dbReference type="Gene3D" id="3.90.1640.30">
    <property type="match status" value="1"/>
</dbReference>
<organism evidence="3 4">
    <name type="scientific">Planoprotostelium fungivorum</name>
    <dbReference type="NCBI Taxonomy" id="1890364"/>
    <lineage>
        <taxon>Eukaryota</taxon>
        <taxon>Amoebozoa</taxon>
        <taxon>Evosea</taxon>
        <taxon>Variosea</taxon>
        <taxon>Cavosteliida</taxon>
        <taxon>Cavosteliaceae</taxon>
        <taxon>Planoprotostelium</taxon>
    </lineage>
</organism>
<feature type="compositionally biased region" description="Basic residues" evidence="1">
    <location>
        <begin position="1"/>
        <end position="11"/>
    </location>
</feature>
<protein>
    <recommendedName>
        <fullName evidence="2">DDH domain-containing protein</fullName>
    </recommendedName>
</protein>
<reference evidence="3 4" key="1">
    <citation type="journal article" date="2018" name="Genome Biol. Evol.">
        <title>Multiple Roots of Fruiting Body Formation in Amoebozoa.</title>
        <authorList>
            <person name="Hillmann F."/>
            <person name="Forbes G."/>
            <person name="Novohradska S."/>
            <person name="Ferling I."/>
            <person name="Riege K."/>
            <person name="Groth M."/>
            <person name="Westermann M."/>
            <person name="Marz M."/>
            <person name="Spaller T."/>
            <person name="Winckler T."/>
            <person name="Schaap P."/>
            <person name="Glockner G."/>
        </authorList>
    </citation>
    <scope>NUCLEOTIDE SEQUENCE [LARGE SCALE GENOMIC DNA]</scope>
    <source>
        <strain evidence="3 4">Jena</strain>
    </source>
</reference>
<feature type="compositionally biased region" description="Basic and acidic residues" evidence="1">
    <location>
        <begin position="468"/>
        <end position="487"/>
    </location>
</feature>
<dbReference type="InterPro" id="IPR038763">
    <property type="entry name" value="DHH_sf"/>
</dbReference>
<accession>A0A2P6NUR1</accession>
<dbReference type="PANTHER" id="PTHR30255:SF2">
    <property type="entry name" value="SINGLE-STRANDED-DNA-SPECIFIC EXONUCLEASE RECJ"/>
    <property type="match status" value="1"/>
</dbReference>
<feature type="domain" description="DDH" evidence="2">
    <location>
        <begin position="80"/>
        <end position="207"/>
    </location>
</feature>
<proteinExistence type="predicted"/>
<sequence>MPPKKNNSKRKNPPEKVQQSLKFFKVKEETSEESRLSDEGATICLVVPKHEGSCSEWPAPSIQMEEGRKFLMETVEGKHNVLIIPDKDADGLSSGAIALRSLVILGLPRDKIKIHFVSKGQSLHTKEEREKIEQGFPDVTRIIILDQGSRGGKEIVDPKEGKVKVLIVDHHHSKGEHPDHSQFVTAQNSYPIATSSLLTYMLVRDLHPQIPEKCDWLAVIGVYGDLSASVKWVDPWPDMTATIKRYGKTKMTEAVSLINAPRRTSQYDPETAWKAIVDAESPNQLLTSTDAESLREARQQVNAEIARWSRTPPVFNDEGTVALLRINSPCQIHPVIATRWSNSIKSKHLKMVMCSNSGYTEGSNGEKRVNFSCRIPKSIKDGDECPNLQDILVQYSDQLEGALYMRDHLMSDRLSREESRFRSWPQRSNSEDDFEQLVQVMRIGFKVEAKPKAPVNGGNTLDKLGFFKPKEEKKEEEKKEEENLCTK</sequence>
<evidence type="ECO:0000256" key="1">
    <source>
        <dbReference type="SAM" id="MobiDB-lite"/>
    </source>
</evidence>
<dbReference type="OrthoDB" id="284473at2759"/>
<dbReference type="SUPFAM" id="SSF64182">
    <property type="entry name" value="DHH phosphoesterases"/>
    <property type="match status" value="1"/>
</dbReference>
<dbReference type="Proteomes" id="UP000241769">
    <property type="component" value="Unassembled WGS sequence"/>
</dbReference>
<evidence type="ECO:0000313" key="3">
    <source>
        <dbReference type="EMBL" id="PRP87703.1"/>
    </source>
</evidence>
<dbReference type="InterPro" id="IPR001667">
    <property type="entry name" value="DDH_dom"/>
</dbReference>
<comment type="caution">
    <text evidence="3">The sequence shown here is derived from an EMBL/GenBank/DDBJ whole genome shotgun (WGS) entry which is preliminary data.</text>
</comment>
<name>A0A2P6NUR1_9EUKA</name>
<dbReference type="EMBL" id="MDYQ01000018">
    <property type="protein sequence ID" value="PRP87703.1"/>
    <property type="molecule type" value="Genomic_DNA"/>
</dbReference>
<feature type="region of interest" description="Disordered" evidence="1">
    <location>
        <begin position="449"/>
        <end position="487"/>
    </location>
</feature>
<keyword evidence="4" id="KW-1185">Reference proteome</keyword>
<evidence type="ECO:0000259" key="2">
    <source>
        <dbReference type="Pfam" id="PF01368"/>
    </source>
</evidence>
<dbReference type="AlphaFoldDB" id="A0A2P6NUR1"/>
<dbReference type="STRING" id="1890364.A0A2P6NUR1"/>
<dbReference type="InterPro" id="IPR051673">
    <property type="entry name" value="SSDNA_exonuclease_RecJ"/>
</dbReference>
<dbReference type="PANTHER" id="PTHR30255">
    <property type="entry name" value="SINGLE-STRANDED-DNA-SPECIFIC EXONUCLEASE RECJ"/>
    <property type="match status" value="1"/>
</dbReference>
<dbReference type="GO" id="GO:0004527">
    <property type="term" value="F:exonuclease activity"/>
    <property type="evidence" value="ECO:0007669"/>
    <property type="project" value="UniProtKB-KW"/>
</dbReference>
<feature type="region of interest" description="Disordered" evidence="1">
    <location>
        <begin position="1"/>
        <end position="20"/>
    </location>
</feature>
<dbReference type="InParanoid" id="A0A2P6NUR1"/>
<dbReference type="Pfam" id="PF01368">
    <property type="entry name" value="DHH"/>
    <property type="match status" value="1"/>
</dbReference>
<evidence type="ECO:0000313" key="4">
    <source>
        <dbReference type="Proteomes" id="UP000241769"/>
    </source>
</evidence>